<comment type="caution">
    <text evidence="1">The sequence shown here is derived from an EMBL/GenBank/DDBJ whole genome shotgun (WGS) entry which is preliminary data.</text>
</comment>
<reference evidence="1" key="1">
    <citation type="submission" date="2021-06" db="EMBL/GenBank/DDBJ databases">
        <authorList>
            <person name="Kallberg Y."/>
            <person name="Tangrot J."/>
            <person name="Rosling A."/>
        </authorList>
    </citation>
    <scope>NUCLEOTIDE SEQUENCE</scope>
    <source>
        <strain evidence="1">28 12/20/2015</strain>
    </source>
</reference>
<sequence>AWQTLLIASLLLLTSLTRAQTNYAFKPPQIPGIPQELSNNSYPSPEYARLLAYSLYFYEAERSGKLPADNR</sequence>
<gene>
    <name evidence="1" type="ORF">SPELUC_LOCUS17009</name>
</gene>
<dbReference type="Proteomes" id="UP000789366">
    <property type="component" value="Unassembled WGS sequence"/>
</dbReference>
<evidence type="ECO:0000313" key="2">
    <source>
        <dbReference type="Proteomes" id="UP000789366"/>
    </source>
</evidence>
<accession>A0ACA9REI7</accession>
<feature type="non-terminal residue" evidence="1">
    <location>
        <position position="1"/>
    </location>
</feature>
<proteinExistence type="predicted"/>
<evidence type="ECO:0000313" key="1">
    <source>
        <dbReference type="EMBL" id="CAG8788429.1"/>
    </source>
</evidence>
<name>A0ACA9REI7_9GLOM</name>
<keyword evidence="2" id="KW-1185">Reference proteome</keyword>
<feature type="non-terminal residue" evidence="1">
    <location>
        <position position="71"/>
    </location>
</feature>
<dbReference type="EMBL" id="CAJVPW010066694">
    <property type="protein sequence ID" value="CAG8788429.1"/>
    <property type="molecule type" value="Genomic_DNA"/>
</dbReference>
<organism evidence="1 2">
    <name type="scientific">Cetraspora pellucida</name>
    <dbReference type="NCBI Taxonomy" id="1433469"/>
    <lineage>
        <taxon>Eukaryota</taxon>
        <taxon>Fungi</taxon>
        <taxon>Fungi incertae sedis</taxon>
        <taxon>Mucoromycota</taxon>
        <taxon>Glomeromycotina</taxon>
        <taxon>Glomeromycetes</taxon>
        <taxon>Diversisporales</taxon>
        <taxon>Gigasporaceae</taxon>
        <taxon>Cetraspora</taxon>
    </lineage>
</organism>
<protein>
    <submittedName>
        <fullName evidence="1">14601_t:CDS:1</fullName>
    </submittedName>
</protein>